<evidence type="ECO:0000259" key="2">
    <source>
        <dbReference type="SMART" id="SM00822"/>
    </source>
</evidence>
<comment type="similarity">
    <text evidence="1">Belongs to the short-chain dehydrogenases/reductases (SDR) family.</text>
</comment>
<dbReference type="CDD" id="cd05325">
    <property type="entry name" value="carb_red_sniffer_like_SDR_c"/>
    <property type="match status" value="1"/>
</dbReference>
<dbReference type="InterPro" id="IPR057326">
    <property type="entry name" value="KR_dom"/>
</dbReference>
<dbReference type="PRINTS" id="PR00081">
    <property type="entry name" value="GDHRDH"/>
</dbReference>
<proteinExistence type="inferred from homology"/>
<dbReference type="RefSeq" id="WP_244351795.1">
    <property type="nucleotide sequence ID" value="NZ_JAFIRA010000038.1"/>
</dbReference>
<dbReference type="PANTHER" id="PTHR45458">
    <property type="entry name" value="SHORT-CHAIN DEHYDROGENASE/REDUCTASE SDR"/>
    <property type="match status" value="1"/>
</dbReference>
<evidence type="ECO:0000256" key="1">
    <source>
        <dbReference type="RuleBase" id="RU000363"/>
    </source>
</evidence>
<dbReference type="EMBL" id="JAFIRA010000038">
    <property type="protein sequence ID" value="MCJ2543840.1"/>
    <property type="molecule type" value="Genomic_DNA"/>
</dbReference>
<sequence>MTSMKTVLVTGASRGLGLEYVKQLVAKGYRVFAASRQPVEALSKLAFDFPDQVEWVPLDVTDEASIQAAVAAVGAKTPQLDILINCAGLGEWLTFGQTQKEPFMRILETNTVAPVMVTQAFYPLLKAAGTSIVANMSSLIGSIAHKPILVKGGYAYSASKAALNMLTKYMSIELAPDGIILAALSPGWVKTDMGGPDAPLTAPESIAGLIKVIEKLTPELTGRYWHYDGSELPW</sequence>
<dbReference type="InterPro" id="IPR002347">
    <property type="entry name" value="SDR_fam"/>
</dbReference>
<dbReference type="PRINTS" id="PR00080">
    <property type="entry name" value="SDRFAMILY"/>
</dbReference>
<dbReference type="SUPFAM" id="SSF51735">
    <property type="entry name" value="NAD(P)-binding Rossmann-fold domains"/>
    <property type="match status" value="1"/>
</dbReference>
<accession>A0ABT0CDI9</accession>
<comment type="caution">
    <text evidence="3">The sequence shown here is derived from an EMBL/GenBank/DDBJ whole genome shotgun (WGS) entry which is preliminary data.</text>
</comment>
<evidence type="ECO:0000313" key="3">
    <source>
        <dbReference type="EMBL" id="MCJ2543840.1"/>
    </source>
</evidence>
<gene>
    <name evidence="3" type="ORF">JX360_13175</name>
</gene>
<dbReference type="Pfam" id="PF00106">
    <property type="entry name" value="adh_short"/>
    <property type="match status" value="1"/>
</dbReference>
<organism evidence="3 4">
    <name type="scientific">Thermostichus vulcanus str. 'Rupite'</name>
    <dbReference type="NCBI Taxonomy" id="2813851"/>
    <lineage>
        <taxon>Bacteria</taxon>
        <taxon>Bacillati</taxon>
        <taxon>Cyanobacteriota</taxon>
        <taxon>Cyanophyceae</taxon>
        <taxon>Thermostichales</taxon>
        <taxon>Thermostichaceae</taxon>
        <taxon>Thermostichus</taxon>
    </lineage>
</organism>
<feature type="domain" description="Ketoreductase" evidence="2">
    <location>
        <begin position="5"/>
        <end position="188"/>
    </location>
</feature>
<dbReference type="Proteomes" id="UP000830835">
    <property type="component" value="Unassembled WGS sequence"/>
</dbReference>
<dbReference type="InterPro" id="IPR052184">
    <property type="entry name" value="SDR_enzymes"/>
</dbReference>
<name>A0ABT0CDI9_THEVL</name>
<dbReference type="Gene3D" id="3.40.50.720">
    <property type="entry name" value="NAD(P)-binding Rossmann-like Domain"/>
    <property type="match status" value="1"/>
</dbReference>
<evidence type="ECO:0000313" key="4">
    <source>
        <dbReference type="Proteomes" id="UP000830835"/>
    </source>
</evidence>
<keyword evidence="4" id="KW-1185">Reference proteome</keyword>
<reference evidence="3" key="1">
    <citation type="submission" date="2021-02" db="EMBL/GenBank/DDBJ databases">
        <title>The CRISPR/cas machinery reduction and long-range gene transfer in the hot spring cyanobacterium Synechococcus.</title>
        <authorList>
            <person name="Dvorak P."/>
            <person name="Jahodarova E."/>
            <person name="Hasler P."/>
            <person name="Poulickova A."/>
        </authorList>
    </citation>
    <scope>NUCLEOTIDE SEQUENCE</scope>
    <source>
        <strain evidence="3">Rupite</strain>
    </source>
</reference>
<protein>
    <submittedName>
        <fullName evidence="3">SDR family oxidoreductase</fullName>
    </submittedName>
</protein>
<dbReference type="SMART" id="SM00822">
    <property type="entry name" value="PKS_KR"/>
    <property type="match status" value="1"/>
</dbReference>
<dbReference type="PANTHER" id="PTHR45458:SF1">
    <property type="entry name" value="SHORT CHAIN DEHYDROGENASE"/>
    <property type="match status" value="1"/>
</dbReference>
<dbReference type="InterPro" id="IPR036291">
    <property type="entry name" value="NAD(P)-bd_dom_sf"/>
</dbReference>